<dbReference type="AlphaFoldDB" id="A0A8T0J878"/>
<reference evidence="1" key="1">
    <citation type="submission" date="2020-06" db="EMBL/GenBank/DDBJ databases">
        <title>WGS assembly of Ceratodon purpureus strain R40.</title>
        <authorList>
            <person name="Carey S.B."/>
            <person name="Jenkins J."/>
            <person name="Shu S."/>
            <person name="Lovell J.T."/>
            <person name="Sreedasyam A."/>
            <person name="Maumus F."/>
            <person name="Tiley G.P."/>
            <person name="Fernandez-Pozo N."/>
            <person name="Barry K."/>
            <person name="Chen C."/>
            <person name="Wang M."/>
            <person name="Lipzen A."/>
            <person name="Daum C."/>
            <person name="Saski C.A."/>
            <person name="Payton A.C."/>
            <person name="Mcbreen J.C."/>
            <person name="Conrad R.E."/>
            <person name="Kollar L.M."/>
            <person name="Olsson S."/>
            <person name="Huttunen S."/>
            <person name="Landis J.B."/>
            <person name="Wickett N.J."/>
            <person name="Johnson M.G."/>
            <person name="Rensing S.A."/>
            <person name="Grimwood J."/>
            <person name="Schmutz J."/>
            <person name="Mcdaniel S.F."/>
        </authorList>
    </citation>
    <scope>NUCLEOTIDE SEQUENCE</scope>
    <source>
        <strain evidence="1">R40</strain>
    </source>
</reference>
<name>A0A8T0J878_CERPU</name>
<dbReference type="Proteomes" id="UP000822688">
    <property type="component" value="Chromosome 1"/>
</dbReference>
<comment type="caution">
    <text evidence="1">The sequence shown here is derived from an EMBL/GenBank/DDBJ whole genome shotgun (WGS) entry which is preliminary data.</text>
</comment>
<accession>A0A8T0J878</accession>
<gene>
    <name evidence="1" type="ORF">KC19_1G207500</name>
</gene>
<evidence type="ECO:0000313" key="1">
    <source>
        <dbReference type="EMBL" id="KAG0591867.1"/>
    </source>
</evidence>
<evidence type="ECO:0000313" key="2">
    <source>
        <dbReference type="Proteomes" id="UP000822688"/>
    </source>
</evidence>
<sequence>MAMMLRTCKQELESLGDELATNDAKDVEYDRAILIATSSLLSKQQVACLR</sequence>
<protein>
    <submittedName>
        <fullName evidence="1">Uncharacterized protein</fullName>
    </submittedName>
</protein>
<organism evidence="1 2">
    <name type="scientific">Ceratodon purpureus</name>
    <name type="common">Fire moss</name>
    <name type="synonym">Dicranum purpureum</name>
    <dbReference type="NCBI Taxonomy" id="3225"/>
    <lineage>
        <taxon>Eukaryota</taxon>
        <taxon>Viridiplantae</taxon>
        <taxon>Streptophyta</taxon>
        <taxon>Embryophyta</taxon>
        <taxon>Bryophyta</taxon>
        <taxon>Bryophytina</taxon>
        <taxon>Bryopsida</taxon>
        <taxon>Dicranidae</taxon>
        <taxon>Pseudoditrichales</taxon>
        <taxon>Ditrichaceae</taxon>
        <taxon>Ceratodon</taxon>
    </lineage>
</organism>
<proteinExistence type="predicted"/>
<dbReference type="EMBL" id="CM026421">
    <property type="protein sequence ID" value="KAG0591867.1"/>
    <property type="molecule type" value="Genomic_DNA"/>
</dbReference>
<keyword evidence="2" id="KW-1185">Reference proteome</keyword>